<dbReference type="Gene3D" id="3.90.1300.10">
    <property type="entry name" value="Amidase signature (AS) domain"/>
    <property type="match status" value="1"/>
</dbReference>
<dbReference type="Pfam" id="PF01425">
    <property type="entry name" value="Amidase"/>
    <property type="match status" value="1"/>
</dbReference>
<dbReference type="PANTHER" id="PTHR11895:SF7">
    <property type="entry name" value="GLUTAMYL-TRNA(GLN) AMIDOTRANSFERASE SUBUNIT A, MITOCHONDRIAL"/>
    <property type="match status" value="1"/>
</dbReference>
<dbReference type="PANTHER" id="PTHR11895">
    <property type="entry name" value="TRANSAMIDASE"/>
    <property type="match status" value="1"/>
</dbReference>
<sequence length="479" mass="50205">MTDIDSLLDSQDTMGLAALIANGDVTSLEVVDASIARLESRNPVLNAVVATRIEQARQEAAAETGSGPLAGVPFLVKDLNCDVAGLPSTKGSRLFADHIATEDCELTRRFKAAGLVILGNTNTPEFGKNASTEPLLFGPTHNPWNTRFSPCGSSGGSAAAVAAGIVPSAHANDGGGSIRIPASACGLFGLKPTRGRTPTWPTPASFSYPVGIGLAVTRTVRDTAALLDAVAGPMPGDPYPAPPAPIDGSFLAALGRSPGQLRIGFTTKSVSGNTAHPAAVAAVERTALLLAELGHIVEEASPVYEHDVPTKVLTTIMGVATAELVESRLAQLGRPLADDDLEPVDRILHEHSLAVTAFDLFHAQQSIERVSRDVARFHMTFDLWLTPTLNVPVPELGYLDTTSIEAIFTRAGRFSEMTAVFNVTGQPAISVPAGLDERGLPVGVQLVGRHCSEETLLQMALQLEQAAPWPLVAPWPPAA</sequence>
<reference evidence="2" key="1">
    <citation type="submission" date="2020-05" db="EMBL/GenBank/DDBJ databases">
        <authorList>
            <person name="Chiriac C."/>
            <person name="Salcher M."/>
            <person name="Ghai R."/>
            <person name="Kavagutti S V."/>
        </authorList>
    </citation>
    <scope>NUCLEOTIDE SEQUENCE</scope>
</reference>
<dbReference type="InterPro" id="IPR000120">
    <property type="entry name" value="Amidase"/>
</dbReference>
<feature type="domain" description="Amidase" evidence="1">
    <location>
        <begin position="29"/>
        <end position="457"/>
    </location>
</feature>
<evidence type="ECO:0000313" key="2">
    <source>
        <dbReference type="EMBL" id="CAB4613922.1"/>
    </source>
</evidence>
<dbReference type="EMBL" id="CAEZUP010000053">
    <property type="protein sequence ID" value="CAB4613922.1"/>
    <property type="molecule type" value="Genomic_DNA"/>
</dbReference>
<dbReference type="GO" id="GO:0003824">
    <property type="term" value="F:catalytic activity"/>
    <property type="evidence" value="ECO:0007669"/>
    <property type="project" value="InterPro"/>
</dbReference>
<proteinExistence type="predicted"/>
<protein>
    <submittedName>
        <fullName evidence="2">Unannotated protein</fullName>
    </submittedName>
</protein>
<gene>
    <name evidence="2" type="ORF">UFOPK1835_01271</name>
</gene>
<dbReference type="InterPro" id="IPR036928">
    <property type="entry name" value="AS_sf"/>
</dbReference>
<dbReference type="SUPFAM" id="SSF75304">
    <property type="entry name" value="Amidase signature (AS) enzymes"/>
    <property type="match status" value="1"/>
</dbReference>
<accession>A0A6J6HJL2</accession>
<name>A0A6J6HJL2_9ZZZZ</name>
<evidence type="ECO:0000259" key="1">
    <source>
        <dbReference type="Pfam" id="PF01425"/>
    </source>
</evidence>
<organism evidence="2">
    <name type="scientific">freshwater metagenome</name>
    <dbReference type="NCBI Taxonomy" id="449393"/>
    <lineage>
        <taxon>unclassified sequences</taxon>
        <taxon>metagenomes</taxon>
        <taxon>ecological metagenomes</taxon>
    </lineage>
</organism>
<dbReference type="InterPro" id="IPR023631">
    <property type="entry name" value="Amidase_dom"/>
</dbReference>
<dbReference type="AlphaFoldDB" id="A0A6J6HJL2"/>